<dbReference type="Gene3D" id="3.10.450.50">
    <property type="match status" value="1"/>
</dbReference>
<dbReference type="PANTHER" id="PTHR34957">
    <property type="entry name" value="NUCLEAR TRANSPORT FACTOR 2 (NTF2) FAMILY PROTEIN"/>
    <property type="match status" value="1"/>
</dbReference>
<protein>
    <submittedName>
        <fullName evidence="2">Nuclear transport factor 2 family protein</fullName>
    </submittedName>
</protein>
<feature type="domain" description="SnoaL-like" evidence="1">
    <location>
        <begin position="5"/>
        <end position="131"/>
    </location>
</feature>
<accession>A0ABN2JX01</accession>
<comment type="caution">
    <text evidence="2">The sequence shown here is derived from an EMBL/GenBank/DDBJ whole genome shotgun (WGS) entry which is preliminary data.</text>
</comment>
<evidence type="ECO:0000259" key="1">
    <source>
        <dbReference type="Pfam" id="PF13474"/>
    </source>
</evidence>
<sequence>MSGDVLAVHRSFYEAIEAGDVDLMAALWVDRPDTSCAHPGTTPVRGTSGILRSWTMLMAQAGYLQFFLTDVQAAFTSDGAVAIVTCTENILSGHGLESPESFAGGKVTSTSVLVLRQGRWQFHTRHASPIIDFDAEPLEED</sequence>
<evidence type="ECO:0000313" key="2">
    <source>
        <dbReference type="EMBL" id="GAA1741593.1"/>
    </source>
</evidence>
<dbReference type="SUPFAM" id="SSF54427">
    <property type="entry name" value="NTF2-like"/>
    <property type="match status" value="1"/>
</dbReference>
<dbReference type="RefSeq" id="WP_344201354.1">
    <property type="nucleotide sequence ID" value="NZ_BAAAME010000004.1"/>
</dbReference>
<keyword evidence="3" id="KW-1185">Reference proteome</keyword>
<dbReference type="EMBL" id="BAAAME010000004">
    <property type="protein sequence ID" value="GAA1741593.1"/>
    <property type="molecule type" value="Genomic_DNA"/>
</dbReference>
<dbReference type="InterPro" id="IPR032710">
    <property type="entry name" value="NTF2-like_dom_sf"/>
</dbReference>
<dbReference type="Pfam" id="PF13474">
    <property type="entry name" value="SnoaL_3"/>
    <property type="match status" value="1"/>
</dbReference>
<proteinExistence type="predicted"/>
<organism evidence="2 3">
    <name type="scientific">Aeromicrobium alkaliterrae</name>
    <dbReference type="NCBI Taxonomy" id="302168"/>
    <lineage>
        <taxon>Bacteria</taxon>
        <taxon>Bacillati</taxon>
        <taxon>Actinomycetota</taxon>
        <taxon>Actinomycetes</taxon>
        <taxon>Propionibacteriales</taxon>
        <taxon>Nocardioidaceae</taxon>
        <taxon>Aeromicrobium</taxon>
    </lineage>
</organism>
<dbReference type="InterPro" id="IPR037401">
    <property type="entry name" value="SnoaL-like"/>
</dbReference>
<dbReference type="PANTHER" id="PTHR34957:SF1">
    <property type="entry name" value="NUCLEAR TRANSPORT FACTOR 2 (NTF2) FAMILY PROTEIN"/>
    <property type="match status" value="1"/>
</dbReference>
<dbReference type="Proteomes" id="UP001501057">
    <property type="component" value="Unassembled WGS sequence"/>
</dbReference>
<evidence type="ECO:0000313" key="3">
    <source>
        <dbReference type="Proteomes" id="UP001501057"/>
    </source>
</evidence>
<name>A0ABN2JX01_9ACTN</name>
<gene>
    <name evidence="2" type="ORF">GCM10009710_22200</name>
</gene>
<reference evidence="2 3" key="1">
    <citation type="journal article" date="2019" name="Int. J. Syst. Evol. Microbiol.">
        <title>The Global Catalogue of Microorganisms (GCM) 10K type strain sequencing project: providing services to taxonomists for standard genome sequencing and annotation.</title>
        <authorList>
            <consortium name="The Broad Institute Genomics Platform"/>
            <consortium name="The Broad Institute Genome Sequencing Center for Infectious Disease"/>
            <person name="Wu L."/>
            <person name="Ma J."/>
        </authorList>
    </citation>
    <scope>NUCLEOTIDE SEQUENCE [LARGE SCALE GENOMIC DNA]</scope>
    <source>
        <strain evidence="2 3">JCM 13518</strain>
    </source>
</reference>